<accession>A0ABS4GI42</accession>
<dbReference type="Pfam" id="PF02481">
    <property type="entry name" value="DNA_processg_A"/>
    <property type="match status" value="1"/>
</dbReference>
<evidence type="ECO:0000259" key="2">
    <source>
        <dbReference type="Pfam" id="PF02481"/>
    </source>
</evidence>
<dbReference type="PANTHER" id="PTHR43022">
    <property type="entry name" value="PROTEIN SMF"/>
    <property type="match status" value="1"/>
</dbReference>
<dbReference type="RefSeq" id="WP_209513079.1">
    <property type="nucleotide sequence ID" value="NZ_JAGGKS010000013.1"/>
</dbReference>
<dbReference type="InterPro" id="IPR057666">
    <property type="entry name" value="DrpA_SLOG"/>
</dbReference>
<evidence type="ECO:0000313" key="4">
    <source>
        <dbReference type="Proteomes" id="UP001519342"/>
    </source>
</evidence>
<keyword evidence="4" id="KW-1185">Reference proteome</keyword>
<feature type="domain" description="Smf/DprA SLOG" evidence="2">
    <location>
        <begin position="83"/>
        <end position="292"/>
    </location>
</feature>
<comment type="similarity">
    <text evidence="1">Belongs to the DprA/Smf family.</text>
</comment>
<comment type="caution">
    <text evidence="3">The sequence shown here is derived from an EMBL/GenBank/DDBJ whole genome shotgun (WGS) entry which is preliminary data.</text>
</comment>
<reference evidence="3 4" key="1">
    <citation type="submission" date="2021-03" db="EMBL/GenBank/DDBJ databases">
        <title>Genomic Encyclopedia of Type Strains, Phase IV (KMG-IV): sequencing the most valuable type-strain genomes for metagenomic binning, comparative biology and taxonomic classification.</title>
        <authorList>
            <person name="Goeker M."/>
        </authorList>
    </citation>
    <scope>NUCLEOTIDE SEQUENCE [LARGE SCALE GENOMIC DNA]</scope>
    <source>
        <strain evidence="3 4">DSM 24004</strain>
    </source>
</reference>
<gene>
    <name evidence="3" type="ORF">J2Z76_003274</name>
</gene>
<dbReference type="SUPFAM" id="SSF102405">
    <property type="entry name" value="MCP/YpsA-like"/>
    <property type="match status" value="1"/>
</dbReference>
<protein>
    <submittedName>
        <fullName evidence="3">DNA processing protein</fullName>
    </submittedName>
</protein>
<evidence type="ECO:0000256" key="1">
    <source>
        <dbReference type="ARBA" id="ARBA00006525"/>
    </source>
</evidence>
<evidence type="ECO:0000313" key="3">
    <source>
        <dbReference type="EMBL" id="MBP1927373.1"/>
    </source>
</evidence>
<organism evidence="3 4">
    <name type="scientific">Sedimentibacter acidaminivorans</name>
    <dbReference type="NCBI Taxonomy" id="913099"/>
    <lineage>
        <taxon>Bacteria</taxon>
        <taxon>Bacillati</taxon>
        <taxon>Bacillota</taxon>
        <taxon>Tissierellia</taxon>
        <taxon>Sedimentibacter</taxon>
    </lineage>
</organism>
<dbReference type="InterPro" id="IPR003488">
    <property type="entry name" value="DprA"/>
</dbReference>
<proteinExistence type="inferred from homology"/>
<name>A0ABS4GI42_9FIRM</name>
<dbReference type="NCBIfam" id="TIGR00732">
    <property type="entry name" value="dprA"/>
    <property type="match status" value="1"/>
</dbReference>
<dbReference type="Proteomes" id="UP001519342">
    <property type="component" value="Unassembled WGS sequence"/>
</dbReference>
<dbReference type="PANTHER" id="PTHR43022:SF1">
    <property type="entry name" value="PROTEIN SMF"/>
    <property type="match status" value="1"/>
</dbReference>
<dbReference type="EMBL" id="JAGGKS010000013">
    <property type="protein sequence ID" value="MBP1927373.1"/>
    <property type="molecule type" value="Genomic_DNA"/>
</dbReference>
<dbReference type="Gene3D" id="3.40.50.450">
    <property type="match status" value="1"/>
</dbReference>
<sequence length="369" mass="41115">MNKELNSNKITLAWLNSVNGISNRKIEKLLEYFGGVDEIWDNFEGERNKLTLLKPEILYNLSKTKKGFGEKLYIKLKEESAFLVTYFDDEYPKKLKNIDGAPYILYYKGNLESVSNTSVAIVGSRKATEYGMWAAEKFTKELSELGVTIISGLANGIDTVAHKTAIKYNAHTIGVIGCGIDLVYPKKNEALYQKIIDYNGAVISEYPFGMQPMPSNFPDRNRIISGLSDGVLVIEAQEKSGTLITAGHAANQGREIFAVPGNIDSLFSKGTNLLIKDGAKIVTCVADIIEEIPELRKVIDNNKKEKNNNLILNDDELKIVKLLLLNISTLYEMSDNTDMEIGEILGVLTILELKGIVRKASGERYFLNK</sequence>